<name>A0A1L9T6A5_9EURO</name>
<dbReference type="STRING" id="1036612.A0A1L9T6A5"/>
<dbReference type="RefSeq" id="XP_040698743.1">
    <property type="nucleotide sequence ID" value="XM_040851078.1"/>
</dbReference>
<dbReference type="Proteomes" id="UP000184356">
    <property type="component" value="Unassembled WGS sequence"/>
</dbReference>
<dbReference type="InterPro" id="IPR049207">
    <property type="entry name" value="DUF4246_N"/>
</dbReference>
<feature type="domain" description="DUF4246" evidence="2">
    <location>
        <begin position="14"/>
        <end position="84"/>
    </location>
</feature>
<protein>
    <submittedName>
        <fullName evidence="3">Uncharacterized protein</fullName>
    </submittedName>
</protein>
<evidence type="ECO:0000313" key="3">
    <source>
        <dbReference type="EMBL" id="OJJ54937.1"/>
    </source>
</evidence>
<feature type="domain" description="DUF4246" evidence="1">
    <location>
        <begin position="94"/>
        <end position="511"/>
    </location>
</feature>
<evidence type="ECO:0000313" key="4">
    <source>
        <dbReference type="Proteomes" id="UP000184356"/>
    </source>
</evidence>
<dbReference type="PANTHER" id="PTHR33119:SF1">
    <property type="entry name" value="FE2OG DIOXYGENASE DOMAIN-CONTAINING PROTEIN"/>
    <property type="match status" value="1"/>
</dbReference>
<evidence type="ECO:0000259" key="1">
    <source>
        <dbReference type="Pfam" id="PF14033"/>
    </source>
</evidence>
<dbReference type="EMBL" id="KV878593">
    <property type="protein sequence ID" value="OJJ54937.1"/>
    <property type="molecule type" value="Genomic_DNA"/>
</dbReference>
<dbReference type="InterPro" id="IPR049192">
    <property type="entry name" value="DUF4246_C"/>
</dbReference>
<dbReference type="PANTHER" id="PTHR33119">
    <property type="entry name" value="IFI3P"/>
    <property type="match status" value="1"/>
</dbReference>
<keyword evidence="4" id="KW-1185">Reference proteome</keyword>
<accession>A0A1L9T6A5</accession>
<evidence type="ECO:0000259" key="2">
    <source>
        <dbReference type="Pfam" id="PF21666"/>
    </source>
</evidence>
<sequence>MPGTQFTRFELHALGLPLNCKGKRHLDIPYGNALDLSDVEDGYVGHLYVVRELTMMRIMETITEKPNWVDKIFNQEITAKWREEAVDGENVTEVMMDFIIAELRWKTEEYKKTGMVESFDPGVVKSDTAIPRDIQQRLQKLARSLEQEGPKDYHPNSDDKVVDLVHPSLFPLVYGRSRLLMDKMIGTDDCFLNVGLGELTILPDIPEPEWRTLAPYSYRFQWLPCEVKFDSNGQCQIASYINNLHPAKHRDLYRVIEQILTRTIPLWNKSLTLKFGRTRIPYEKIEYLPTAEPEPEDEEEDYYERLDNWRSTRQPKHPDVRPFKPPVDQIHGIADLQAKYAENGLQVIVKLANIELTPEKPNYDGGSWHIEGQLNERICATAIYYYDCENITDNTLSFRHRAQDHFFDRFRRIHDYEQGVFTFLRVFGFDPRAGNNLGEDHFTQDLGSIACREGRLLTFPNTLQHCVSPFSLADPSKPGHRKILAFFLIDPTRRIISTANVPPQREDWCTEWTDSIQEALGQRLPVELQDMIMSDVDHAPMTMDEAKEYRIKLMEERSVKSTDANRRFELGGFNLCEH</sequence>
<dbReference type="VEuPathDB" id="FungiDB:ASPSYDRAFT_81179"/>
<dbReference type="AlphaFoldDB" id="A0A1L9T6A5"/>
<gene>
    <name evidence="3" type="ORF">ASPSYDRAFT_81179</name>
</gene>
<reference evidence="4" key="1">
    <citation type="journal article" date="2017" name="Genome Biol.">
        <title>Comparative genomics reveals high biological diversity and specific adaptations in the industrially and medically important fungal genus Aspergillus.</title>
        <authorList>
            <person name="de Vries R.P."/>
            <person name="Riley R."/>
            <person name="Wiebenga A."/>
            <person name="Aguilar-Osorio G."/>
            <person name="Amillis S."/>
            <person name="Uchima C.A."/>
            <person name="Anderluh G."/>
            <person name="Asadollahi M."/>
            <person name="Askin M."/>
            <person name="Barry K."/>
            <person name="Battaglia E."/>
            <person name="Bayram O."/>
            <person name="Benocci T."/>
            <person name="Braus-Stromeyer S.A."/>
            <person name="Caldana C."/>
            <person name="Canovas D."/>
            <person name="Cerqueira G.C."/>
            <person name="Chen F."/>
            <person name="Chen W."/>
            <person name="Choi C."/>
            <person name="Clum A."/>
            <person name="Dos Santos R.A."/>
            <person name="Damasio A.R."/>
            <person name="Diallinas G."/>
            <person name="Emri T."/>
            <person name="Fekete E."/>
            <person name="Flipphi M."/>
            <person name="Freyberg S."/>
            <person name="Gallo A."/>
            <person name="Gournas C."/>
            <person name="Habgood R."/>
            <person name="Hainaut M."/>
            <person name="Harispe M.L."/>
            <person name="Henrissat B."/>
            <person name="Hilden K.S."/>
            <person name="Hope R."/>
            <person name="Hossain A."/>
            <person name="Karabika E."/>
            <person name="Karaffa L."/>
            <person name="Karanyi Z."/>
            <person name="Krasevec N."/>
            <person name="Kuo A."/>
            <person name="Kusch H."/>
            <person name="LaButti K."/>
            <person name="Lagendijk E.L."/>
            <person name="Lapidus A."/>
            <person name="Levasseur A."/>
            <person name="Lindquist E."/>
            <person name="Lipzen A."/>
            <person name="Logrieco A.F."/>
            <person name="MacCabe A."/>
            <person name="Maekelae M.R."/>
            <person name="Malavazi I."/>
            <person name="Melin P."/>
            <person name="Meyer V."/>
            <person name="Mielnichuk N."/>
            <person name="Miskei M."/>
            <person name="Molnar A.P."/>
            <person name="Mule G."/>
            <person name="Ngan C.Y."/>
            <person name="Orejas M."/>
            <person name="Orosz E."/>
            <person name="Ouedraogo J.P."/>
            <person name="Overkamp K.M."/>
            <person name="Park H.-S."/>
            <person name="Perrone G."/>
            <person name="Piumi F."/>
            <person name="Punt P.J."/>
            <person name="Ram A.F."/>
            <person name="Ramon A."/>
            <person name="Rauscher S."/>
            <person name="Record E."/>
            <person name="Riano-Pachon D.M."/>
            <person name="Robert V."/>
            <person name="Roehrig J."/>
            <person name="Ruller R."/>
            <person name="Salamov A."/>
            <person name="Salih N.S."/>
            <person name="Samson R.A."/>
            <person name="Sandor E."/>
            <person name="Sanguinetti M."/>
            <person name="Schuetze T."/>
            <person name="Sepcic K."/>
            <person name="Shelest E."/>
            <person name="Sherlock G."/>
            <person name="Sophianopoulou V."/>
            <person name="Squina F.M."/>
            <person name="Sun H."/>
            <person name="Susca A."/>
            <person name="Todd R.B."/>
            <person name="Tsang A."/>
            <person name="Unkles S.E."/>
            <person name="van de Wiele N."/>
            <person name="van Rossen-Uffink D."/>
            <person name="Oliveira J.V."/>
            <person name="Vesth T.C."/>
            <person name="Visser J."/>
            <person name="Yu J.-H."/>
            <person name="Zhou M."/>
            <person name="Andersen M.R."/>
            <person name="Archer D.B."/>
            <person name="Baker S.E."/>
            <person name="Benoit I."/>
            <person name="Brakhage A.A."/>
            <person name="Braus G.H."/>
            <person name="Fischer R."/>
            <person name="Frisvad J.C."/>
            <person name="Goldman G.H."/>
            <person name="Houbraken J."/>
            <person name="Oakley B."/>
            <person name="Pocsi I."/>
            <person name="Scazzocchio C."/>
            <person name="Seiboth B."/>
            <person name="vanKuyk P.A."/>
            <person name="Wortman J."/>
            <person name="Dyer P.S."/>
            <person name="Grigoriev I.V."/>
        </authorList>
    </citation>
    <scope>NUCLEOTIDE SEQUENCE [LARGE SCALE GENOMIC DNA]</scope>
    <source>
        <strain evidence="4">CBS 593.65</strain>
    </source>
</reference>
<dbReference type="Pfam" id="PF21666">
    <property type="entry name" value="DUF4246_N"/>
    <property type="match status" value="1"/>
</dbReference>
<dbReference type="GeneID" id="63767151"/>
<organism evidence="3 4">
    <name type="scientific">Aspergillus sydowii CBS 593.65</name>
    <dbReference type="NCBI Taxonomy" id="1036612"/>
    <lineage>
        <taxon>Eukaryota</taxon>
        <taxon>Fungi</taxon>
        <taxon>Dikarya</taxon>
        <taxon>Ascomycota</taxon>
        <taxon>Pezizomycotina</taxon>
        <taxon>Eurotiomycetes</taxon>
        <taxon>Eurotiomycetidae</taxon>
        <taxon>Eurotiales</taxon>
        <taxon>Aspergillaceae</taxon>
        <taxon>Aspergillus</taxon>
        <taxon>Aspergillus subgen. Nidulantes</taxon>
    </lineage>
</organism>
<dbReference type="InterPro" id="IPR025340">
    <property type="entry name" value="DUF4246"/>
</dbReference>
<dbReference type="OrthoDB" id="415532at2759"/>
<dbReference type="Pfam" id="PF14033">
    <property type="entry name" value="DUF4246"/>
    <property type="match status" value="1"/>
</dbReference>
<proteinExistence type="predicted"/>